<keyword evidence="1" id="KW-0732">Signal</keyword>
<dbReference type="Gene3D" id="3.80.10.10">
    <property type="entry name" value="Ribonuclease Inhibitor"/>
    <property type="match status" value="4"/>
</dbReference>
<reference evidence="2" key="1">
    <citation type="submission" date="2020-10" db="EMBL/GenBank/DDBJ databases">
        <authorList>
            <person name="Gilroy R."/>
        </authorList>
    </citation>
    <scope>NUCLEOTIDE SEQUENCE</scope>
    <source>
        <strain evidence="2">6919</strain>
    </source>
</reference>
<feature type="signal peptide" evidence="1">
    <location>
        <begin position="1"/>
        <end position="17"/>
    </location>
</feature>
<evidence type="ECO:0000256" key="1">
    <source>
        <dbReference type="SAM" id="SignalP"/>
    </source>
</evidence>
<organism evidence="2 3">
    <name type="scientific">Candidatus Limisoma faecipullorum</name>
    <dbReference type="NCBI Taxonomy" id="2840854"/>
    <lineage>
        <taxon>Bacteria</taxon>
        <taxon>Pseudomonadati</taxon>
        <taxon>Bacteroidota</taxon>
        <taxon>Bacteroidia</taxon>
        <taxon>Bacteroidales</taxon>
        <taxon>Candidatus Limisoma</taxon>
    </lineage>
</organism>
<dbReference type="InterPro" id="IPR053139">
    <property type="entry name" value="Surface_bspA-like"/>
</dbReference>
<dbReference type="PANTHER" id="PTHR45661:SF3">
    <property type="entry name" value="IG-LIKE DOMAIN-CONTAINING PROTEIN"/>
    <property type="match status" value="1"/>
</dbReference>
<gene>
    <name evidence="2" type="ORF">IAB88_02170</name>
</gene>
<dbReference type="SUPFAM" id="SSF52058">
    <property type="entry name" value="L domain-like"/>
    <property type="match status" value="1"/>
</dbReference>
<accession>A0A9D9IQ70</accession>
<dbReference type="EMBL" id="JADIMC010000028">
    <property type="protein sequence ID" value="MBO8475781.1"/>
    <property type="molecule type" value="Genomic_DNA"/>
</dbReference>
<dbReference type="Pfam" id="PF13306">
    <property type="entry name" value="LRR_5"/>
    <property type="match status" value="3"/>
</dbReference>
<evidence type="ECO:0000313" key="3">
    <source>
        <dbReference type="Proteomes" id="UP000823598"/>
    </source>
</evidence>
<dbReference type="Proteomes" id="UP000823598">
    <property type="component" value="Unassembled WGS sequence"/>
</dbReference>
<reference evidence="2" key="2">
    <citation type="journal article" date="2021" name="PeerJ">
        <title>Extensive microbial diversity within the chicken gut microbiome revealed by metagenomics and culture.</title>
        <authorList>
            <person name="Gilroy R."/>
            <person name="Ravi A."/>
            <person name="Getino M."/>
            <person name="Pursley I."/>
            <person name="Horton D.L."/>
            <person name="Alikhan N.F."/>
            <person name="Baker D."/>
            <person name="Gharbi K."/>
            <person name="Hall N."/>
            <person name="Watson M."/>
            <person name="Adriaenssens E.M."/>
            <person name="Foster-Nyarko E."/>
            <person name="Jarju S."/>
            <person name="Secka A."/>
            <person name="Antonio M."/>
            <person name="Oren A."/>
            <person name="Chaudhuri R.R."/>
            <person name="La Ragione R."/>
            <person name="Hildebrand F."/>
            <person name="Pallen M.J."/>
        </authorList>
    </citation>
    <scope>NUCLEOTIDE SEQUENCE</scope>
    <source>
        <strain evidence="2">6919</strain>
    </source>
</reference>
<dbReference type="InterPro" id="IPR032675">
    <property type="entry name" value="LRR_dom_sf"/>
</dbReference>
<dbReference type="PANTHER" id="PTHR45661">
    <property type="entry name" value="SURFACE ANTIGEN"/>
    <property type="match status" value="1"/>
</dbReference>
<feature type="chain" id="PRO_5039031064" evidence="1">
    <location>
        <begin position="18"/>
        <end position="743"/>
    </location>
</feature>
<comment type="caution">
    <text evidence="2">The sequence shown here is derived from an EMBL/GenBank/DDBJ whole genome shotgun (WGS) entry which is preliminary data.</text>
</comment>
<dbReference type="InterPro" id="IPR026906">
    <property type="entry name" value="LRR_5"/>
</dbReference>
<dbReference type="AlphaFoldDB" id="A0A9D9IQ70"/>
<name>A0A9D9IQ70_9BACT</name>
<evidence type="ECO:0000313" key="2">
    <source>
        <dbReference type="EMBL" id="MBO8475781.1"/>
    </source>
</evidence>
<sequence>MKTLKILAMLAVITAFAASTKASDISVTLSSPGTLEEEIAKQTDWRDVTGLKVSGHINGDDIYFIRQMAQGKTQYFNFEAELANSEYMNDLASEGKLVQLDLSDASIDEGGRVYATAISTKDDGTEMKISFSCISKNTISTSMFSSTILESIILPSSAETMETDKFRVFYGTYNYRNELEYSYETKYAYFPESLKEIDIRNIETISHSAFRNCKLLANIIMDNVKIINHSAFAYCESLSLQSLPPNLKAVYSDAFLNCKSISLRSLPLTLTTIESDAFYGCICPEIKSLTFYDNIRIRDDAMPSLPNLETITFINNDDGDHQVGIGTNAFKGCQKLTSVSFPEQTKMIKLREGVFNDCTSLSTFSTPVKDISLYYYKCFYNCPNLTTMAIGTTIDLDGGYYREHISPFDENNNITELIITKEFDDYDFLYMIVWNELYIPKLKKFTVIENDNGYYSDERGILYKNNLLHRVPPAYSGTFSILETDHDMYPGSCDYCNNITKIYIADPDVSETTIYGKHSTKHWPSKDTYSLLSIFRRNVPEIGLTDDSKYLSLKDGILYNKEQTHIVWNTNEIPDTYTIPDGVTQLNCYAYRGTHYNLRSLTIPASMTNILDYNFNECPNLELIKIGNPIPPSVGYALSESEYTATVVVPAGSEEAYRQHKFWGNYKIVGEESGVTDTESNQIKITVVNGRIVIENSDIDNLKIFDTTGQCLYTGDINSTPALEHGLYIIQIDTGYIQKIAVN</sequence>
<protein>
    <submittedName>
        <fullName evidence="2">Leucine-rich repeat protein</fullName>
    </submittedName>
</protein>
<proteinExistence type="predicted"/>